<keyword evidence="3" id="KW-1185">Reference proteome</keyword>
<evidence type="ECO:0000313" key="3">
    <source>
        <dbReference type="Proteomes" id="UP000267096"/>
    </source>
</evidence>
<evidence type="ECO:0000313" key="2">
    <source>
        <dbReference type="EMBL" id="VDK51885.1"/>
    </source>
</evidence>
<name>A0A0M3K1U9_ANISI</name>
<feature type="region of interest" description="Disordered" evidence="1">
    <location>
        <begin position="162"/>
        <end position="258"/>
    </location>
</feature>
<reference evidence="4" key="1">
    <citation type="submission" date="2017-02" db="UniProtKB">
        <authorList>
            <consortium name="WormBaseParasite"/>
        </authorList>
    </citation>
    <scope>IDENTIFICATION</scope>
</reference>
<sequence>MFLLGSGSVACRHLKMFVKMSISLCAFLLLSFTPSTLNAYSMRNGYARPADLEGSRSGAAFGGSESTYGYGGASYTRPASVSAGGAYQPSGAYEQTGATGAGAYPSTYGNGYTDVTGLGKKKPAGFGAQTGGVGFGSAYTPSSRYPDAGTYGTGAGTAGLGYTRPAGASQPSTAGQGMPSISTDERMTLSSGAQYPSYTSESFGSGAGTATAPFGGQVGQVSHAGDSDGVGGCPEQDRASSGGCSSTGGGIQVHIPGRPADGAYDGGRRDLLATLAPFDGGYDAVRAHTTVQPLDTGCTGGDGGGQGAASLQPSVGGCPSTGAGAKHFVGDGVSTGRFGGGAAPSTYGESGYDGGSHITTAHGTGCTSNGGAVTAAGTGGAEATAGPAIGCDQQPSAGSRSRPTSGMPRAPVSSFSRTSDLGSRPAGGPAISSTFSDYGTGGYTQHRTDEPYRHDGSFARTSDGVSVYPSPSADYARNYGTGAGAYGTGANGNGYYDSAAKVKDDRYGAQVDGHVAPSVAPSYTRPAEGFGTGYTDRTAGWQAKDAYQPVKDAYQPQAASYSRPSGLTAVPTASTGDYGRATYDAGRSGYGYEASTLKTFSGHPESTPASIYQIFKAVTICTSMVVALFQTNVKYFFEFQGTGYATGYSSSYARSKK</sequence>
<accession>A0A0M3K1U9</accession>
<evidence type="ECO:0000256" key="1">
    <source>
        <dbReference type="SAM" id="MobiDB-lite"/>
    </source>
</evidence>
<feature type="compositionally biased region" description="Polar residues" evidence="1">
    <location>
        <begin position="393"/>
        <end position="404"/>
    </location>
</feature>
<protein>
    <submittedName>
        <fullName evidence="4">Fibroin heavy chain-like</fullName>
    </submittedName>
</protein>
<evidence type="ECO:0000313" key="4">
    <source>
        <dbReference type="WBParaSite" id="ASIM_0001485801-mRNA-1"/>
    </source>
</evidence>
<dbReference type="Proteomes" id="UP000267096">
    <property type="component" value="Unassembled WGS sequence"/>
</dbReference>
<dbReference type="AlphaFoldDB" id="A0A0M3K1U9"/>
<feature type="compositionally biased region" description="Polar residues" evidence="1">
    <location>
        <begin position="169"/>
        <end position="203"/>
    </location>
</feature>
<feature type="compositionally biased region" description="Basic and acidic residues" evidence="1">
    <location>
        <begin position="446"/>
        <end position="457"/>
    </location>
</feature>
<gene>
    <name evidence="2" type="ORF">ASIM_LOCUS14268</name>
</gene>
<proteinExistence type="predicted"/>
<reference evidence="2 3" key="2">
    <citation type="submission" date="2018-11" db="EMBL/GenBank/DDBJ databases">
        <authorList>
            <consortium name="Pathogen Informatics"/>
        </authorList>
    </citation>
    <scope>NUCLEOTIDE SEQUENCE [LARGE SCALE GENOMIC DNA]</scope>
</reference>
<dbReference type="WBParaSite" id="ASIM_0001485801-mRNA-1">
    <property type="protein sequence ID" value="ASIM_0001485801-mRNA-1"/>
    <property type="gene ID" value="ASIM_0001485801"/>
</dbReference>
<feature type="region of interest" description="Disordered" evidence="1">
    <location>
        <begin position="384"/>
        <end position="465"/>
    </location>
</feature>
<organism evidence="4">
    <name type="scientific">Anisakis simplex</name>
    <name type="common">Herring worm</name>
    <dbReference type="NCBI Taxonomy" id="6269"/>
    <lineage>
        <taxon>Eukaryota</taxon>
        <taxon>Metazoa</taxon>
        <taxon>Ecdysozoa</taxon>
        <taxon>Nematoda</taxon>
        <taxon>Chromadorea</taxon>
        <taxon>Rhabditida</taxon>
        <taxon>Spirurina</taxon>
        <taxon>Ascaridomorpha</taxon>
        <taxon>Ascaridoidea</taxon>
        <taxon>Anisakidae</taxon>
        <taxon>Anisakis</taxon>
        <taxon>Anisakis simplex complex</taxon>
    </lineage>
</organism>
<dbReference type="EMBL" id="UYRR01031678">
    <property type="protein sequence ID" value="VDK51885.1"/>
    <property type="molecule type" value="Genomic_DNA"/>
</dbReference>